<evidence type="ECO:0000256" key="7">
    <source>
        <dbReference type="SAM" id="Phobius"/>
    </source>
</evidence>
<accession>A0ABU9UDN3</accession>
<keyword evidence="5 7" id="KW-1133">Transmembrane helix</keyword>
<evidence type="ECO:0000256" key="3">
    <source>
        <dbReference type="ARBA" id="ARBA00022475"/>
    </source>
</evidence>
<evidence type="ECO:0000313" key="8">
    <source>
        <dbReference type="EMBL" id="MEM5948769.1"/>
    </source>
</evidence>
<evidence type="ECO:0000313" key="9">
    <source>
        <dbReference type="Proteomes" id="UP001466331"/>
    </source>
</evidence>
<dbReference type="InterPro" id="IPR003370">
    <property type="entry name" value="Chromate_transpt"/>
</dbReference>
<comment type="caution">
    <text evidence="8">The sequence shown here is derived from an EMBL/GenBank/DDBJ whole genome shotgun (WGS) entry which is preliminary data.</text>
</comment>
<dbReference type="Pfam" id="PF02417">
    <property type="entry name" value="Chromate_transp"/>
    <property type="match status" value="1"/>
</dbReference>
<dbReference type="RefSeq" id="WP_420070220.1">
    <property type="nucleotide sequence ID" value="NZ_JBCHKQ010000005.1"/>
</dbReference>
<feature type="transmembrane region" description="Helical" evidence="7">
    <location>
        <begin position="164"/>
        <end position="180"/>
    </location>
</feature>
<dbReference type="Proteomes" id="UP001466331">
    <property type="component" value="Unassembled WGS sequence"/>
</dbReference>
<comment type="subcellular location">
    <subcellularLocation>
        <location evidence="1">Cell membrane</location>
        <topology evidence="1">Multi-pass membrane protein</topology>
    </subcellularLocation>
</comment>
<name>A0ABU9UDN3_9SPIR</name>
<evidence type="ECO:0000256" key="6">
    <source>
        <dbReference type="ARBA" id="ARBA00023136"/>
    </source>
</evidence>
<comment type="similarity">
    <text evidence="2">Belongs to the chromate ion transporter (CHR) (TC 2.A.51) family.</text>
</comment>
<sequence length="187" mass="20242">MENKSISEIELLGTFLKIGAVAFGGGYAMIPIIRYEVCDKKKWLDYSAFSDIVTIAQTIPGPVAINTVGIISYRLRGLAGLLAALSGVILPAFFVILVFSAFVYNFSDNETVGAAFVAVRAAVGALVFSVFLSLLKDIKKTFLSFLLVFTSFVLILFFDVEPAFVLLTAIFIGLVCYLVDKISGRNG</sequence>
<reference evidence="8 9" key="1">
    <citation type="submission" date="2024-03" db="EMBL/GenBank/DDBJ databases">
        <title>Ignisphaera cupida sp. nov., a hyperthermophilic hydrolytic archaeon from a hot spring of Kamchatka, and proposal of Ignisphaeraceae fam. nov.</title>
        <authorList>
            <person name="Podosokorskaya O.A."/>
            <person name="Elcheninov A.G."/>
            <person name="Maltseva A.I."/>
            <person name="Zayulina K.S."/>
            <person name="Novikov A."/>
            <person name="Merkel A.Y."/>
        </authorList>
    </citation>
    <scope>NUCLEOTIDE SEQUENCE [LARGE SCALE GENOMIC DNA]</scope>
    <source>
        <strain evidence="8 9">38H-sp</strain>
    </source>
</reference>
<evidence type="ECO:0000256" key="4">
    <source>
        <dbReference type="ARBA" id="ARBA00022692"/>
    </source>
</evidence>
<feature type="transmembrane region" description="Helical" evidence="7">
    <location>
        <begin position="142"/>
        <end position="158"/>
    </location>
</feature>
<keyword evidence="3" id="KW-1003">Cell membrane</keyword>
<dbReference type="EMBL" id="JBCHKQ010000005">
    <property type="protein sequence ID" value="MEM5948769.1"/>
    <property type="molecule type" value="Genomic_DNA"/>
</dbReference>
<dbReference type="PANTHER" id="PTHR43663">
    <property type="entry name" value="CHROMATE TRANSPORT PROTEIN-RELATED"/>
    <property type="match status" value="1"/>
</dbReference>
<feature type="transmembrane region" description="Helical" evidence="7">
    <location>
        <begin position="12"/>
        <end position="33"/>
    </location>
</feature>
<proteinExistence type="inferred from homology"/>
<feature type="transmembrane region" description="Helical" evidence="7">
    <location>
        <begin position="112"/>
        <end position="135"/>
    </location>
</feature>
<organism evidence="8 9">
    <name type="scientific">Rarispira pelagica</name>
    <dbReference type="NCBI Taxonomy" id="3141764"/>
    <lineage>
        <taxon>Bacteria</taxon>
        <taxon>Pseudomonadati</taxon>
        <taxon>Spirochaetota</taxon>
        <taxon>Spirochaetia</taxon>
        <taxon>Winmispirales</taxon>
        <taxon>Winmispiraceae</taxon>
        <taxon>Rarispira</taxon>
    </lineage>
</organism>
<keyword evidence="6 7" id="KW-0472">Membrane</keyword>
<evidence type="ECO:0000256" key="2">
    <source>
        <dbReference type="ARBA" id="ARBA00005262"/>
    </source>
</evidence>
<keyword evidence="9" id="KW-1185">Reference proteome</keyword>
<gene>
    <name evidence="8" type="ORF">WKV44_09485</name>
</gene>
<dbReference type="PANTHER" id="PTHR43663:SF1">
    <property type="entry name" value="CHROMATE TRANSPORTER"/>
    <property type="match status" value="1"/>
</dbReference>
<dbReference type="InterPro" id="IPR052518">
    <property type="entry name" value="CHR_Transporter"/>
</dbReference>
<evidence type="ECO:0000256" key="5">
    <source>
        <dbReference type="ARBA" id="ARBA00022989"/>
    </source>
</evidence>
<evidence type="ECO:0000256" key="1">
    <source>
        <dbReference type="ARBA" id="ARBA00004651"/>
    </source>
</evidence>
<feature type="transmembrane region" description="Helical" evidence="7">
    <location>
        <begin position="81"/>
        <end position="106"/>
    </location>
</feature>
<keyword evidence="4 7" id="KW-0812">Transmembrane</keyword>
<protein>
    <submittedName>
        <fullName evidence="8">Chromate transporter</fullName>
    </submittedName>
</protein>